<dbReference type="PANTHER" id="PTHR30329">
    <property type="entry name" value="STATOR ELEMENT OF FLAGELLAR MOTOR COMPLEX"/>
    <property type="match status" value="1"/>
</dbReference>
<comment type="caution">
    <text evidence="7">The sequence shown here is derived from an EMBL/GenBank/DDBJ whole genome shotgun (WGS) entry which is preliminary data.</text>
</comment>
<dbReference type="InterPro" id="IPR006665">
    <property type="entry name" value="OmpA-like"/>
</dbReference>
<feature type="domain" description="OmpA-like" evidence="6">
    <location>
        <begin position="36"/>
        <end position="151"/>
    </location>
</feature>
<dbReference type="RefSeq" id="WP_304277087.1">
    <property type="nucleotide sequence ID" value="NZ_QFQZ01000024.1"/>
</dbReference>
<dbReference type="InterPro" id="IPR050330">
    <property type="entry name" value="Bact_OuterMem_StrucFunc"/>
</dbReference>
<sequence>MKTTKAIALAVTTLALSACSQTSGPWRTLKKPVAAAGPPCAGFTSSIYFDRDSAALTPEAQRMLVNARAQARGCVIRAVHVVGLADAVGAPEANLALSRRRAQAVSSALAAQGFGKAAFDLAAVGDAGAEAPSGAAAPLRRRADIIFDIAPSR</sequence>
<keyword evidence="2 4" id="KW-0472">Membrane</keyword>
<keyword evidence="5" id="KW-0732">Signal</keyword>
<dbReference type="AlphaFoldDB" id="A0A2W5V5V8"/>
<evidence type="ECO:0000256" key="5">
    <source>
        <dbReference type="SAM" id="SignalP"/>
    </source>
</evidence>
<keyword evidence="7" id="KW-0966">Cell projection</keyword>
<evidence type="ECO:0000256" key="3">
    <source>
        <dbReference type="ARBA" id="ARBA00023237"/>
    </source>
</evidence>
<dbReference type="EMBL" id="QFQZ01000024">
    <property type="protein sequence ID" value="PZR34662.1"/>
    <property type="molecule type" value="Genomic_DNA"/>
</dbReference>
<feature type="signal peptide" evidence="5">
    <location>
        <begin position="1"/>
        <end position="20"/>
    </location>
</feature>
<evidence type="ECO:0000313" key="8">
    <source>
        <dbReference type="Proteomes" id="UP000249393"/>
    </source>
</evidence>
<dbReference type="Proteomes" id="UP000249393">
    <property type="component" value="Unassembled WGS sequence"/>
</dbReference>
<proteinExistence type="predicted"/>
<dbReference type="SUPFAM" id="SSF103088">
    <property type="entry name" value="OmpA-like"/>
    <property type="match status" value="1"/>
</dbReference>
<name>A0A2W5V5V8_9CAUL</name>
<dbReference type="Pfam" id="PF00691">
    <property type="entry name" value="OmpA"/>
    <property type="match status" value="1"/>
</dbReference>
<keyword evidence="7" id="KW-0282">Flagellum</keyword>
<keyword evidence="3" id="KW-0998">Cell outer membrane</keyword>
<dbReference type="PRINTS" id="PR01021">
    <property type="entry name" value="OMPADOMAIN"/>
</dbReference>
<evidence type="ECO:0000256" key="2">
    <source>
        <dbReference type="ARBA" id="ARBA00023136"/>
    </source>
</evidence>
<reference evidence="7 8" key="1">
    <citation type="submission" date="2017-08" db="EMBL/GenBank/DDBJ databases">
        <title>Infants hospitalized years apart are colonized by the same room-sourced microbial strains.</title>
        <authorList>
            <person name="Brooks B."/>
            <person name="Olm M.R."/>
            <person name="Firek B.A."/>
            <person name="Baker R."/>
            <person name="Thomas B.C."/>
            <person name="Morowitz M.J."/>
            <person name="Banfield J.F."/>
        </authorList>
    </citation>
    <scope>NUCLEOTIDE SEQUENCE [LARGE SCALE GENOMIC DNA]</scope>
    <source>
        <strain evidence="7">S2_003_000_R2_4</strain>
    </source>
</reference>
<dbReference type="PROSITE" id="PS51123">
    <property type="entry name" value="OMPA_2"/>
    <property type="match status" value="1"/>
</dbReference>
<protein>
    <submittedName>
        <fullName evidence="7">Flagellar motor protein MotB</fullName>
    </submittedName>
</protein>
<dbReference type="InterPro" id="IPR006664">
    <property type="entry name" value="OMP_bac"/>
</dbReference>
<keyword evidence="7" id="KW-0969">Cilium</keyword>
<dbReference type="InterPro" id="IPR036737">
    <property type="entry name" value="OmpA-like_sf"/>
</dbReference>
<organism evidence="7 8">
    <name type="scientific">Caulobacter segnis</name>
    <dbReference type="NCBI Taxonomy" id="88688"/>
    <lineage>
        <taxon>Bacteria</taxon>
        <taxon>Pseudomonadati</taxon>
        <taxon>Pseudomonadota</taxon>
        <taxon>Alphaproteobacteria</taxon>
        <taxon>Caulobacterales</taxon>
        <taxon>Caulobacteraceae</taxon>
        <taxon>Caulobacter</taxon>
    </lineage>
</organism>
<dbReference type="PANTHER" id="PTHR30329:SF21">
    <property type="entry name" value="LIPOPROTEIN YIAD-RELATED"/>
    <property type="match status" value="1"/>
</dbReference>
<evidence type="ECO:0000256" key="1">
    <source>
        <dbReference type="ARBA" id="ARBA00004442"/>
    </source>
</evidence>
<evidence type="ECO:0000256" key="4">
    <source>
        <dbReference type="PROSITE-ProRule" id="PRU00473"/>
    </source>
</evidence>
<dbReference type="PROSITE" id="PS51257">
    <property type="entry name" value="PROKAR_LIPOPROTEIN"/>
    <property type="match status" value="1"/>
</dbReference>
<comment type="subcellular location">
    <subcellularLocation>
        <location evidence="1">Cell outer membrane</location>
    </subcellularLocation>
</comment>
<evidence type="ECO:0000313" key="7">
    <source>
        <dbReference type="EMBL" id="PZR34662.1"/>
    </source>
</evidence>
<gene>
    <name evidence="7" type="ORF">DI526_09695</name>
</gene>
<dbReference type="Gene3D" id="3.30.1330.60">
    <property type="entry name" value="OmpA-like domain"/>
    <property type="match status" value="1"/>
</dbReference>
<feature type="chain" id="PRO_5016093014" evidence="5">
    <location>
        <begin position="21"/>
        <end position="153"/>
    </location>
</feature>
<dbReference type="GO" id="GO:0009279">
    <property type="term" value="C:cell outer membrane"/>
    <property type="evidence" value="ECO:0007669"/>
    <property type="project" value="UniProtKB-SubCell"/>
</dbReference>
<evidence type="ECO:0000259" key="6">
    <source>
        <dbReference type="PROSITE" id="PS51123"/>
    </source>
</evidence>
<accession>A0A2W5V5V8</accession>